<dbReference type="HOGENOM" id="CLU_027562_9_0_6"/>
<feature type="active site" evidence="11">
    <location>
        <position position="202"/>
    </location>
</feature>
<evidence type="ECO:0000256" key="4">
    <source>
        <dbReference type="ARBA" id="ARBA00022490"/>
    </source>
</evidence>
<dbReference type="InterPro" id="IPR011931">
    <property type="entry name" value="Recomb_XerC"/>
</dbReference>
<dbReference type="HAMAP" id="MF_01808">
    <property type="entry name" value="Recomb_XerC_XerD"/>
    <property type="match status" value="1"/>
</dbReference>
<evidence type="ECO:0000259" key="14">
    <source>
        <dbReference type="PROSITE" id="PS51900"/>
    </source>
</evidence>
<dbReference type="PROSITE" id="PS51900">
    <property type="entry name" value="CB"/>
    <property type="match status" value="1"/>
</dbReference>
<sequence length="331" mass="37554">MKQAVIFANLTACLFPPFNTFLLFIIMLNSQNALYLQTKPYWDYLRIEKQASPHTLSNYQRQLLAVSEMFSQAGIGAWQEVNVAAVRWMLTQSHKQGLSAKSIGLRLVALRQWFNYLVQQEQMTVNPALGIKSPKVGKHLPKNIDAEQIGQLLNTETSEPLELRDLAMMELMYSSGLRLSELQGLDLGDMDLNAREVKVLGKGNKERILPIGTKALQALQAWLGGRHDFNPQDNALFLNKRGGRLSHRSIQLAMQKWGKKQGLETHLHPHKLRHSFATHMLEASGDLRAVQELLGHSSLSTTQIYTSLDFQHLAQIYDAAHPRARRKKEEE</sequence>
<dbReference type="GO" id="GO:0007059">
    <property type="term" value="P:chromosome segregation"/>
    <property type="evidence" value="ECO:0007669"/>
    <property type="project" value="UniProtKB-UniRule"/>
</dbReference>
<dbReference type="NCBIfam" id="TIGR02224">
    <property type="entry name" value="recomb_XerC"/>
    <property type="match status" value="1"/>
</dbReference>
<dbReference type="PROSITE" id="PS51898">
    <property type="entry name" value="TYR_RECOMBINASE"/>
    <property type="match status" value="1"/>
</dbReference>
<evidence type="ECO:0000256" key="12">
    <source>
        <dbReference type="SAM" id="Phobius"/>
    </source>
</evidence>
<dbReference type="GO" id="GO:0006313">
    <property type="term" value="P:DNA transposition"/>
    <property type="evidence" value="ECO:0007669"/>
    <property type="project" value="UniProtKB-UniRule"/>
</dbReference>
<dbReference type="EMBL" id="AEVG01000149">
    <property type="protein sequence ID" value="EFX90648.1"/>
    <property type="molecule type" value="Genomic_DNA"/>
</dbReference>
<evidence type="ECO:0000256" key="5">
    <source>
        <dbReference type="ARBA" id="ARBA00022618"/>
    </source>
</evidence>
<keyword evidence="7 11" id="KW-0229">DNA integration</keyword>
<keyword evidence="12" id="KW-1133">Transmembrane helix</keyword>
<feature type="transmembrane region" description="Helical" evidence="12">
    <location>
        <begin position="6"/>
        <end position="28"/>
    </location>
</feature>
<dbReference type="AlphaFoldDB" id="E8KKE5"/>
<dbReference type="GO" id="GO:0051301">
    <property type="term" value="P:cell division"/>
    <property type="evidence" value="ECO:0007669"/>
    <property type="project" value="UniProtKB-UniRule"/>
</dbReference>
<keyword evidence="8 11" id="KW-0238">DNA-binding</keyword>
<dbReference type="Pfam" id="PF02899">
    <property type="entry name" value="Phage_int_SAM_1"/>
    <property type="match status" value="1"/>
</dbReference>
<evidence type="ECO:0000256" key="1">
    <source>
        <dbReference type="ARBA" id="ARBA00004496"/>
    </source>
</evidence>
<feature type="active site" evidence="11">
    <location>
        <position position="270"/>
    </location>
</feature>
<comment type="subunit">
    <text evidence="11">Forms a cyclic heterotetrameric complex composed of two molecules of XerC and two molecules of XerD.</text>
</comment>
<keyword evidence="12" id="KW-0472">Membrane</keyword>
<dbReference type="GO" id="GO:0005737">
    <property type="term" value="C:cytoplasm"/>
    <property type="evidence" value="ECO:0007669"/>
    <property type="project" value="UniProtKB-SubCell"/>
</dbReference>
<keyword evidence="12" id="KW-0812">Transmembrane</keyword>
<dbReference type="PANTHER" id="PTHR30349">
    <property type="entry name" value="PHAGE INTEGRASE-RELATED"/>
    <property type="match status" value="1"/>
</dbReference>
<feature type="active site" description="O-(3'-phospho-DNA)-tyrosine intermediate" evidence="11">
    <location>
        <position position="305"/>
    </location>
</feature>
<dbReference type="GO" id="GO:0009037">
    <property type="term" value="F:tyrosine-based site-specific recombinase activity"/>
    <property type="evidence" value="ECO:0007669"/>
    <property type="project" value="UniProtKB-UniRule"/>
</dbReference>
<comment type="caution">
    <text evidence="15">The sequence shown here is derived from an EMBL/GenBank/DDBJ whole genome shotgun (WGS) entry which is preliminary data.</text>
</comment>
<comment type="function">
    <text evidence="11">Site-specific tyrosine recombinase, which acts by catalyzing the cutting and rejoining of the recombining DNA molecules. The XerC-XerD complex is essential to convert dimers of the bacterial chromosome into monomers to permit their segregation at cell division. It also contributes to the segregational stability of plasmids.</text>
</comment>
<organism evidence="15 16">
    <name type="scientific">Actinobacillus ureae ATCC 25976</name>
    <dbReference type="NCBI Taxonomy" id="887324"/>
    <lineage>
        <taxon>Bacteria</taxon>
        <taxon>Pseudomonadati</taxon>
        <taxon>Pseudomonadota</taxon>
        <taxon>Gammaproteobacteria</taxon>
        <taxon>Pasteurellales</taxon>
        <taxon>Pasteurellaceae</taxon>
        <taxon>Actinobacillus</taxon>
    </lineage>
</organism>
<dbReference type="Gene3D" id="1.10.443.10">
    <property type="entry name" value="Intergrase catalytic core"/>
    <property type="match status" value="1"/>
</dbReference>
<evidence type="ECO:0000256" key="3">
    <source>
        <dbReference type="ARBA" id="ARBA00015804"/>
    </source>
</evidence>
<dbReference type="InterPro" id="IPR013762">
    <property type="entry name" value="Integrase-like_cat_sf"/>
</dbReference>
<evidence type="ECO:0000259" key="13">
    <source>
        <dbReference type="PROSITE" id="PS51898"/>
    </source>
</evidence>
<feature type="active site" evidence="11">
    <location>
        <position position="273"/>
    </location>
</feature>
<dbReference type="CDD" id="cd00798">
    <property type="entry name" value="INT_XerDC_C"/>
    <property type="match status" value="1"/>
</dbReference>
<dbReference type="PANTHER" id="PTHR30349:SF81">
    <property type="entry name" value="TYROSINE RECOMBINASE XERC"/>
    <property type="match status" value="1"/>
</dbReference>
<keyword evidence="5 11" id="KW-0132">Cell division</keyword>
<dbReference type="Pfam" id="PF00589">
    <property type="entry name" value="Phage_integrase"/>
    <property type="match status" value="1"/>
</dbReference>
<name>E8KKE5_9PAST</name>
<feature type="active site" evidence="11">
    <location>
        <position position="178"/>
    </location>
</feature>
<feature type="domain" description="Tyr recombinase" evidence="13">
    <location>
        <begin position="139"/>
        <end position="318"/>
    </location>
</feature>
<dbReference type="InterPro" id="IPR011010">
    <property type="entry name" value="DNA_brk_join_enz"/>
</dbReference>
<reference evidence="15 16" key="1">
    <citation type="submission" date="2011-01" db="EMBL/GenBank/DDBJ databases">
        <authorList>
            <person name="Muzny D."/>
            <person name="Qin X."/>
            <person name="Deng J."/>
            <person name="Jiang H."/>
            <person name="Liu Y."/>
            <person name="Qu J."/>
            <person name="Song X.-Z."/>
            <person name="Zhang L."/>
            <person name="Thornton R."/>
            <person name="Coyle M."/>
            <person name="Francisco L."/>
            <person name="Jackson L."/>
            <person name="Javaid M."/>
            <person name="Korchina V."/>
            <person name="Kovar C."/>
            <person name="Mata R."/>
            <person name="Mathew T."/>
            <person name="Ngo R."/>
            <person name="Nguyen L."/>
            <person name="Nguyen N."/>
            <person name="Okwuonu G."/>
            <person name="Ongeri F."/>
            <person name="Pham C."/>
            <person name="Simmons D."/>
            <person name="Wilczek-Boney K."/>
            <person name="Hale W."/>
            <person name="Jakkamsetti A."/>
            <person name="Pham P."/>
            <person name="Ruth R."/>
            <person name="San Lucas F."/>
            <person name="Warren J."/>
            <person name="Zhang J."/>
            <person name="Zhao Z."/>
            <person name="Zhou C."/>
            <person name="Zhu D."/>
            <person name="Lee S."/>
            <person name="Bess C."/>
            <person name="Blankenburg K."/>
            <person name="Forbes L."/>
            <person name="Fu Q."/>
            <person name="Gubbala S."/>
            <person name="Hirani K."/>
            <person name="Jayaseelan J.C."/>
            <person name="Lara F."/>
            <person name="Munidasa M."/>
            <person name="Palculict T."/>
            <person name="Patil S."/>
            <person name="Pu L.-L."/>
            <person name="Saada N."/>
            <person name="Tang L."/>
            <person name="Weissenberger G."/>
            <person name="Zhu Y."/>
            <person name="Hemphill L."/>
            <person name="Shang Y."/>
            <person name="Youmans B."/>
            <person name="Ayvaz T."/>
            <person name="Ross M."/>
            <person name="Santibanez J."/>
            <person name="Aqrawi P."/>
            <person name="Gross S."/>
            <person name="Joshi V."/>
            <person name="Fowler G."/>
            <person name="Nazareth L."/>
            <person name="Reid J."/>
            <person name="Worley K."/>
            <person name="Petrosino J."/>
            <person name="Highlander S."/>
            <person name="Gibbs R."/>
        </authorList>
    </citation>
    <scope>NUCLEOTIDE SEQUENCE [LARGE SCALE GENOMIC DNA]</scope>
    <source>
        <strain evidence="15 16">ATCC 25976</strain>
    </source>
</reference>
<protein>
    <recommendedName>
        <fullName evidence="3 11">Tyrosine recombinase XerC</fullName>
    </recommendedName>
</protein>
<comment type="subcellular location">
    <subcellularLocation>
        <location evidence="1 11">Cytoplasm</location>
    </subcellularLocation>
</comment>
<keyword evidence="9 11" id="KW-0233">DNA recombination</keyword>
<dbReference type="SUPFAM" id="SSF47823">
    <property type="entry name" value="lambda integrase-like, N-terminal domain"/>
    <property type="match status" value="1"/>
</dbReference>
<evidence type="ECO:0000256" key="8">
    <source>
        <dbReference type="ARBA" id="ARBA00023125"/>
    </source>
</evidence>
<evidence type="ECO:0000256" key="11">
    <source>
        <dbReference type="HAMAP-Rule" id="MF_01808"/>
    </source>
</evidence>
<dbReference type="InterPro" id="IPR023009">
    <property type="entry name" value="Tyrosine_recombinase_XerC/XerD"/>
</dbReference>
<keyword evidence="4 11" id="KW-0963">Cytoplasm</keyword>
<keyword evidence="10 11" id="KW-0131">Cell cycle</keyword>
<evidence type="ECO:0000256" key="10">
    <source>
        <dbReference type="ARBA" id="ARBA00023306"/>
    </source>
</evidence>
<dbReference type="InterPro" id="IPR044068">
    <property type="entry name" value="CB"/>
</dbReference>
<dbReference type="InterPro" id="IPR010998">
    <property type="entry name" value="Integrase_recombinase_N"/>
</dbReference>
<evidence type="ECO:0000256" key="7">
    <source>
        <dbReference type="ARBA" id="ARBA00022908"/>
    </source>
</evidence>
<gene>
    <name evidence="11 15" type="primary">xerC</name>
    <name evidence="15" type="ORF">HMPREF0027_2312</name>
</gene>
<feature type="domain" description="Core-binding (CB)" evidence="14">
    <location>
        <begin position="32"/>
        <end position="118"/>
    </location>
</feature>
<keyword evidence="6 11" id="KW-0159">Chromosome partition</keyword>
<accession>E8KKE5</accession>
<dbReference type="InterPro" id="IPR050090">
    <property type="entry name" value="Tyrosine_recombinase_XerCD"/>
</dbReference>
<keyword evidence="16" id="KW-1185">Reference proteome</keyword>
<dbReference type="SUPFAM" id="SSF56349">
    <property type="entry name" value="DNA breaking-rejoining enzymes"/>
    <property type="match status" value="1"/>
</dbReference>
<comment type="similarity">
    <text evidence="2 11">Belongs to the 'phage' integrase family. XerC subfamily.</text>
</comment>
<dbReference type="Proteomes" id="UP000005467">
    <property type="component" value="Unassembled WGS sequence"/>
</dbReference>
<dbReference type="GO" id="GO:0003677">
    <property type="term" value="F:DNA binding"/>
    <property type="evidence" value="ECO:0007669"/>
    <property type="project" value="UniProtKB-UniRule"/>
</dbReference>
<proteinExistence type="inferred from homology"/>
<feature type="active site" evidence="11">
    <location>
        <position position="296"/>
    </location>
</feature>
<evidence type="ECO:0000256" key="9">
    <source>
        <dbReference type="ARBA" id="ARBA00023172"/>
    </source>
</evidence>
<dbReference type="InterPro" id="IPR002104">
    <property type="entry name" value="Integrase_catalytic"/>
</dbReference>
<evidence type="ECO:0000313" key="15">
    <source>
        <dbReference type="EMBL" id="EFX90648.1"/>
    </source>
</evidence>
<evidence type="ECO:0000256" key="2">
    <source>
        <dbReference type="ARBA" id="ARBA00006657"/>
    </source>
</evidence>
<dbReference type="Gene3D" id="1.10.150.130">
    <property type="match status" value="1"/>
</dbReference>
<evidence type="ECO:0000256" key="6">
    <source>
        <dbReference type="ARBA" id="ARBA00022829"/>
    </source>
</evidence>
<evidence type="ECO:0000313" key="16">
    <source>
        <dbReference type="Proteomes" id="UP000005467"/>
    </source>
</evidence>
<dbReference type="InterPro" id="IPR004107">
    <property type="entry name" value="Integrase_SAM-like_N"/>
</dbReference>